<evidence type="ECO:0000313" key="2">
    <source>
        <dbReference type="Proteomes" id="UP001610334"/>
    </source>
</evidence>
<gene>
    <name evidence="1" type="ORF">BJX63DRAFT_417244</name>
</gene>
<keyword evidence="2" id="KW-1185">Reference proteome</keyword>
<dbReference type="Proteomes" id="UP001610334">
    <property type="component" value="Unassembled WGS sequence"/>
</dbReference>
<organism evidence="1 2">
    <name type="scientific">Aspergillus granulosus</name>
    <dbReference type="NCBI Taxonomy" id="176169"/>
    <lineage>
        <taxon>Eukaryota</taxon>
        <taxon>Fungi</taxon>
        <taxon>Dikarya</taxon>
        <taxon>Ascomycota</taxon>
        <taxon>Pezizomycotina</taxon>
        <taxon>Eurotiomycetes</taxon>
        <taxon>Eurotiomycetidae</taxon>
        <taxon>Eurotiales</taxon>
        <taxon>Aspergillaceae</taxon>
        <taxon>Aspergillus</taxon>
        <taxon>Aspergillus subgen. Nidulantes</taxon>
    </lineage>
</organism>
<name>A0ABR4GR19_9EURO</name>
<evidence type="ECO:0000313" key="1">
    <source>
        <dbReference type="EMBL" id="KAL2801513.1"/>
    </source>
</evidence>
<sequence length="65" mass="7514">MNLKLILENSNTGFFTDKGIKIGTALRFICNIQKWDKYAESRSLSQGMIRGYSNNDFLQNKSMFD</sequence>
<feature type="non-terminal residue" evidence="1">
    <location>
        <position position="65"/>
    </location>
</feature>
<dbReference type="EMBL" id="JBFXLT010000380">
    <property type="protein sequence ID" value="KAL2801513.1"/>
    <property type="molecule type" value="Genomic_DNA"/>
</dbReference>
<accession>A0ABR4GR19</accession>
<proteinExistence type="predicted"/>
<reference evidence="1 2" key="1">
    <citation type="submission" date="2024-07" db="EMBL/GenBank/DDBJ databases">
        <title>Section-level genome sequencing and comparative genomics of Aspergillus sections Usti and Cavernicolus.</title>
        <authorList>
            <consortium name="Lawrence Berkeley National Laboratory"/>
            <person name="Nybo J.L."/>
            <person name="Vesth T.C."/>
            <person name="Theobald S."/>
            <person name="Frisvad J.C."/>
            <person name="Larsen T.O."/>
            <person name="Kjaerboelling I."/>
            <person name="Rothschild-Mancinelli K."/>
            <person name="Lyhne E.K."/>
            <person name="Kogle M.E."/>
            <person name="Barry K."/>
            <person name="Clum A."/>
            <person name="Na H."/>
            <person name="Ledsgaard L."/>
            <person name="Lin J."/>
            <person name="Lipzen A."/>
            <person name="Kuo A."/>
            <person name="Riley R."/>
            <person name="Mondo S."/>
            <person name="Labutti K."/>
            <person name="Haridas S."/>
            <person name="Pangalinan J."/>
            <person name="Salamov A.A."/>
            <person name="Simmons B.A."/>
            <person name="Magnuson J.K."/>
            <person name="Chen J."/>
            <person name="Drula E."/>
            <person name="Henrissat B."/>
            <person name="Wiebenga A."/>
            <person name="Lubbers R.J."/>
            <person name="Gomes A.C."/>
            <person name="Makela M.R."/>
            <person name="Stajich J."/>
            <person name="Grigoriev I.V."/>
            <person name="Mortensen U.H."/>
            <person name="De Vries R.P."/>
            <person name="Baker S.E."/>
            <person name="Andersen M.R."/>
        </authorList>
    </citation>
    <scope>NUCLEOTIDE SEQUENCE [LARGE SCALE GENOMIC DNA]</scope>
    <source>
        <strain evidence="1 2">CBS 588.65</strain>
    </source>
</reference>
<comment type="caution">
    <text evidence="1">The sequence shown here is derived from an EMBL/GenBank/DDBJ whole genome shotgun (WGS) entry which is preliminary data.</text>
</comment>
<protein>
    <submittedName>
        <fullName evidence="1">Uncharacterized protein</fullName>
    </submittedName>
</protein>